<feature type="transmembrane region" description="Helical" evidence="2">
    <location>
        <begin position="202"/>
        <end position="219"/>
    </location>
</feature>
<dbReference type="AlphaFoldDB" id="A0AAP2RDY4"/>
<feature type="domain" description="PAS" evidence="3">
    <location>
        <begin position="275"/>
        <end position="325"/>
    </location>
</feature>
<protein>
    <recommendedName>
        <fullName evidence="7">PAS domain S-box-containing protein</fullName>
    </recommendedName>
</protein>
<dbReference type="InterPro" id="IPR003594">
    <property type="entry name" value="HATPase_dom"/>
</dbReference>
<dbReference type="NCBIfam" id="TIGR00229">
    <property type="entry name" value="sensory_box"/>
    <property type="match status" value="1"/>
</dbReference>
<proteinExistence type="predicted"/>
<dbReference type="PANTHER" id="PTHR43065">
    <property type="entry name" value="SENSOR HISTIDINE KINASE"/>
    <property type="match status" value="1"/>
</dbReference>
<name>A0AAP2RDY4_9EURY</name>
<keyword evidence="6" id="KW-1185">Reference proteome</keyword>
<feature type="transmembrane region" description="Helical" evidence="2">
    <location>
        <begin position="76"/>
        <end position="97"/>
    </location>
</feature>
<gene>
    <name evidence="5" type="ORF">CUJ83_11265</name>
</gene>
<organism evidence="5 6">
    <name type="scientific">Methanooceanicella nereidis</name>
    <dbReference type="NCBI Taxonomy" id="2052831"/>
    <lineage>
        <taxon>Archaea</taxon>
        <taxon>Methanobacteriati</taxon>
        <taxon>Methanobacteriota</taxon>
        <taxon>Stenosarchaea group</taxon>
        <taxon>Methanomicrobia</taxon>
        <taxon>Methanocellales</taxon>
        <taxon>Methanocellaceae</taxon>
        <taxon>Methanooceanicella</taxon>
    </lineage>
</organism>
<dbReference type="InterPro" id="IPR036890">
    <property type="entry name" value="HATPase_C_sf"/>
</dbReference>
<feature type="transmembrane region" description="Helical" evidence="2">
    <location>
        <begin position="103"/>
        <end position="129"/>
    </location>
</feature>
<dbReference type="PANTHER" id="PTHR43065:SF23">
    <property type="entry name" value="SENSOR HISTIDINE KINASE PDTAS"/>
    <property type="match status" value="1"/>
</dbReference>
<dbReference type="Gene3D" id="3.30.450.20">
    <property type="entry name" value="PAS domain"/>
    <property type="match status" value="2"/>
</dbReference>
<dbReference type="CDD" id="cd00130">
    <property type="entry name" value="PAS"/>
    <property type="match status" value="1"/>
</dbReference>
<keyword evidence="2" id="KW-0812">Transmembrane</keyword>
<comment type="caution">
    <text evidence="5">The sequence shown here is derived from an EMBL/GenBank/DDBJ whole genome shotgun (WGS) entry which is preliminary data.</text>
</comment>
<dbReference type="InterPro" id="IPR035965">
    <property type="entry name" value="PAS-like_dom_sf"/>
</dbReference>
<feature type="domain" description="PAC" evidence="4">
    <location>
        <begin position="342"/>
        <end position="401"/>
    </location>
</feature>
<keyword evidence="1" id="KW-0175">Coiled coil</keyword>
<dbReference type="SMART" id="SM00387">
    <property type="entry name" value="HATPase_c"/>
    <property type="match status" value="1"/>
</dbReference>
<dbReference type="Pfam" id="PF02518">
    <property type="entry name" value="HATPase_c"/>
    <property type="match status" value="1"/>
</dbReference>
<dbReference type="InterPro" id="IPR000700">
    <property type="entry name" value="PAS-assoc_C"/>
</dbReference>
<dbReference type="InterPro" id="IPR011495">
    <property type="entry name" value="Sig_transdc_His_kin_sub2_dim/P"/>
</dbReference>
<dbReference type="Proteomes" id="UP001320159">
    <property type="component" value="Unassembled WGS sequence"/>
</dbReference>
<sequence length="649" mass="73993">MDMQIRRVKSFNIFLFFLIAVQFAILMGVAVILMFSLVIDIFSILSVISYALLLLLSLPLSVLLYKSSTDGTLKAIFFGLMANFTLLSISGFLWYILPLSFDFSWLVTAGKTAMVLAYLPIIYTFFVLFKAQHEKIEPYMKIFIIFINITSALLILYFVLANIQWGSSNTFNIIIYTLCTLADVVILAMSAILILAYMPTQLRYIFSITFIYFILSFAGDSLTLIDYLGLYENVGGSQFFYDVMLIFMSVALLVYSLSNIKTITVEEVNKKLSDTRLLMDDLITQSPDAMCIHDTGGVIVRANAAFYDLFYLNKDDVIGKFNIFEHMFRMDDGIRSKILKVKDGETAIINEVKLDLMVNDDARYVTIKMFPTYDSEGMVSSYITMVEDITERKRSEEALKRAYDELEMRVKERTAELGITNEALQKEILEHKADEEKIKASLKEKEVLLKEIHHRVKNNLQIVSSLLNLQSSNIKDKHYQDMFRESQNRIRSMALIHEKLYQSKDLARVDFAEYLRSLTTYLSHSYRSEASGISIVTNIDEVSLNIDSAIPWGLIINELVSNSYKHAFPDGRRGEICVEFHSNGNCQYVLKVRDDGIGLPESLDIYNTTSLGLQLVHILAEELNCSMKVERSNGTCYTLTCSNAEQKGE</sequence>
<dbReference type="InterPro" id="IPR013656">
    <property type="entry name" value="PAS_4"/>
</dbReference>
<feature type="transmembrane region" description="Helical" evidence="2">
    <location>
        <begin position="239"/>
        <end position="257"/>
    </location>
</feature>
<evidence type="ECO:0000313" key="5">
    <source>
        <dbReference type="EMBL" id="MCD1295578.1"/>
    </source>
</evidence>
<dbReference type="Gene3D" id="3.30.565.10">
    <property type="entry name" value="Histidine kinase-like ATPase, C-terminal domain"/>
    <property type="match status" value="1"/>
</dbReference>
<evidence type="ECO:0000256" key="2">
    <source>
        <dbReference type="SAM" id="Phobius"/>
    </source>
</evidence>
<keyword evidence="2" id="KW-1133">Transmembrane helix</keyword>
<dbReference type="PROSITE" id="PS50112">
    <property type="entry name" value="PAS"/>
    <property type="match status" value="1"/>
</dbReference>
<dbReference type="RefSeq" id="WP_230742484.1">
    <property type="nucleotide sequence ID" value="NZ_PGCK01000009.1"/>
</dbReference>
<evidence type="ECO:0000259" key="3">
    <source>
        <dbReference type="PROSITE" id="PS50112"/>
    </source>
</evidence>
<reference evidence="5 6" key="1">
    <citation type="submission" date="2017-11" db="EMBL/GenBank/DDBJ databases">
        <title>Isolation and Characterization of Family Methanocellaceae Species from Potential Methane Hydrate Area Offshore Southwestern Taiwan.</title>
        <authorList>
            <person name="Zhang W.-L."/>
            <person name="Chen W.-C."/>
            <person name="Lai M.-C."/>
            <person name="Chen S.-C."/>
        </authorList>
    </citation>
    <scope>NUCLEOTIDE SEQUENCE [LARGE SCALE GENOMIC DNA]</scope>
    <source>
        <strain evidence="5 6">CWC-04</strain>
    </source>
</reference>
<feature type="transmembrane region" description="Helical" evidence="2">
    <location>
        <begin position="173"/>
        <end position="195"/>
    </location>
</feature>
<dbReference type="Pfam" id="PF07568">
    <property type="entry name" value="HisKA_2"/>
    <property type="match status" value="1"/>
</dbReference>
<evidence type="ECO:0008006" key="7">
    <source>
        <dbReference type="Google" id="ProtNLM"/>
    </source>
</evidence>
<dbReference type="EMBL" id="PGCK01000009">
    <property type="protein sequence ID" value="MCD1295578.1"/>
    <property type="molecule type" value="Genomic_DNA"/>
</dbReference>
<feature type="coiled-coil region" evidence="1">
    <location>
        <begin position="396"/>
        <end position="441"/>
    </location>
</feature>
<feature type="transmembrane region" description="Helical" evidence="2">
    <location>
        <begin position="41"/>
        <end position="64"/>
    </location>
</feature>
<dbReference type="InterPro" id="IPR000014">
    <property type="entry name" value="PAS"/>
</dbReference>
<dbReference type="SUPFAM" id="SSF55785">
    <property type="entry name" value="PYP-like sensor domain (PAS domain)"/>
    <property type="match status" value="1"/>
</dbReference>
<feature type="transmembrane region" description="Helical" evidence="2">
    <location>
        <begin position="12"/>
        <end position="35"/>
    </location>
</feature>
<feature type="transmembrane region" description="Helical" evidence="2">
    <location>
        <begin position="141"/>
        <end position="161"/>
    </location>
</feature>
<dbReference type="SUPFAM" id="SSF55874">
    <property type="entry name" value="ATPase domain of HSP90 chaperone/DNA topoisomerase II/histidine kinase"/>
    <property type="match status" value="1"/>
</dbReference>
<dbReference type="PROSITE" id="PS50113">
    <property type="entry name" value="PAC"/>
    <property type="match status" value="1"/>
</dbReference>
<evidence type="ECO:0000256" key="1">
    <source>
        <dbReference type="SAM" id="Coils"/>
    </source>
</evidence>
<keyword evidence="2" id="KW-0472">Membrane</keyword>
<evidence type="ECO:0000259" key="4">
    <source>
        <dbReference type="PROSITE" id="PS50113"/>
    </source>
</evidence>
<evidence type="ECO:0000313" key="6">
    <source>
        <dbReference type="Proteomes" id="UP001320159"/>
    </source>
</evidence>
<dbReference type="Pfam" id="PF08448">
    <property type="entry name" value="PAS_4"/>
    <property type="match status" value="1"/>
</dbReference>
<accession>A0AAP2RDY4</accession>